<reference evidence="1 2" key="1">
    <citation type="journal article" date="2002" name="Nucleic Acids Res.">
        <title>The complete genomic sequence of Mycoplasma penetrans, an intracellular bacterial pathogen in humans.</title>
        <authorList>
            <person name="Sasaki Y."/>
            <person name="Ishikawa J."/>
            <person name="Yamashita A."/>
            <person name="Oshima K."/>
            <person name="Kenri T."/>
            <person name="Furuya K."/>
            <person name="Yoshino C."/>
            <person name="Horino A."/>
            <person name="Shiba T."/>
            <person name="Sasaki T."/>
            <person name="Hattori M."/>
        </authorList>
    </citation>
    <scope>NUCLEOTIDE SEQUENCE [LARGE SCALE GENOMIC DNA]</scope>
    <source>
        <strain evidence="1 2">HF-2</strain>
    </source>
</reference>
<dbReference type="AlphaFoldDB" id="Q8EUJ7"/>
<proteinExistence type="predicted"/>
<dbReference type="KEGG" id="mpe:MYPE9290"/>
<dbReference type="STRING" id="272633.gene:10732050"/>
<accession>Q8EUJ7</accession>
<dbReference type="Proteomes" id="UP000002522">
    <property type="component" value="Chromosome"/>
</dbReference>
<sequence>MINIYKIFIGFSYFRFKERYISFKRTKRKILKNKSIVIFLHPKFDIPVIEEFFCNKWNKVFNNLNWTVNFVDEESFKKWWNQLLESYKDKPKTLRRKSFIFITDKHLGRKIYRNVLMYSPKTFLLKNPKKDLLNDNSGSPFLFTASYIDSN</sequence>
<keyword evidence="2" id="KW-1185">Reference proteome</keyword>
<dbReference type="InParanoid" id="Q8EUJ7"/>
<name>Q8EUJ7_MALP2</name>
<dbReference type="RefSeq" id="WP_011077745.1">
    <property type="nucleotide sequence ID" value="NC_004432.1"/>
</dbReference>
<dbReference type="EMBL" id="BA000026">
    <property type="protein sequence ID" value="BAC44716.1"/>
    <property type="molecule type" value="Genomic_DNA"/>
</dbReference>
<organism evidence="1 2">
    <name type="scientific">Malacoplasma penetrans (strain HF-2)</name>
    <name type="common">Mycoplasma penetrans</name>
    <dbReference type="NCBI Taxonomy" id="272633"/>
    <lineage>
        <taxon>Bacteria</taxon>
        <taxon>Bacillati</taxon>
        <taxon>Mycoplasmatota</taxon>
        <taxon>Mycoplasmoidales</taxon>
        <taxon>Mycoplasmoidaceae</taxon>
        <taxon>Malacoplasma</taxon>
    </lineage>
</organism>
<dbReference type="HOGENOM" id="CLU_1729371_0_0_14"/>
<evidence type="ECO:0000313" key="2">
    <source>
        <dbReference type="Proteomes" id="UP000002522"/>
    </source>
</evidence>
<protein>
    <submittedName>
        <fullName evidence="1">Uncharacterized protein</fullName>
    </submittedName>
</protein>
<evidence type="ECO:0000313" key="1">
    <source>
        <dbReference type="EMBL" id="BAC44716.1"/>
    </source>
</evidence>
<gene>
    <name evidence="1" type="ordered locus">MYPE9290</name>
</gene>